<protein>
    <submittedName>
        <fullName evidence="8">Chloramphenicol-sensitive protein RarD</fullName>
    </submittedName>
</protein>
<comment type="subcellular location">
    <subcellularLocation>
        <location evidence="1">Cell membrane</location>
        <topology evidence="1">Multi-pass membrane protein</topology>
    </subcellularLocation>
</comment>
<keyword evidence="9" id="KW-1185">Reference proteome</keyword>
<accession>A0A1I1NKH2</accession>
<feature type="transmembrane region" description="Helical" evidence="6">
    <location>
        <begin position="109"/>
        <end position="126"/>
    </location>
</feature>
<keyword evidence="5 6" id="KW-0472">Membrane</keyword>
<dbReference type="EMBL" id="FOLE01000016">
    <property type="protein sequence ID" value="SFC98184.1"/>
    <property type="molecule type" value="Genomic_DNA"/>
</dbReference>
<dbReference type="AlphaFoldDB" id="A0A1I1NKH2"/>
<dbReference type="OrthoDB" id="369870at2"/>
<evidence type="ECO:0000256" key="1">
    <source>
        <dbReference type="ARBA" id="ARBA00004651"/>
    </source>
</evidence>
<dbReference type="PANTHER" id="PTHR32322">
    <property type="entry name" value="INNER MEMBRANE TRANSPORTER"/>
    <property type="match status" value="1"/>
</dbReference>
<keyword evidence="3 6" id="KW-0812">Transmembrane</keyword>
<feature type="transmembrane region" description="Helical" evidence="6">
    <location>
        <begin position="246"/>
        <end position="266"/>
    </location>
</feature>
<evidence type="ECO:0000256" key="3">
    <source>
        <dbReference type="ARBA" id="ARBA00022692"/>
    </source>
</evidence>
<organism evidence="8 9">
    <name type="scientific">Flexibacter flexilis DSM 6793</name>
    <dbReference type="NCBI Taxonomy" id="927664"/>
    <lineage>
        <taxon>Bacteria</taxon>
        <taxon>Pseudomonadati</taxon>
        <taxon>Bacteroidota</taxon>
        <taxon>Cytophagia</taxon>
        <taxon>Cytophagales</taxon>
        <taxon>Flexibacteraceae</taxon>
        <taxon>Flexibacter</taxon>
    </lineage>
</organism>
<feature type="transmembrane region" description="Helical" evidence="6">
    <location>
        <begin position="7"/>
        <end position="24"/>
    </location>
</feature>
<keyword evidence="2" id="KW-1003">Cell membrane</keyword>
<feature type="transmembrane region" description="Helical" evidence="6">
    <location>
        <begin position="183"/>
        <end position="201"/>
    </location>
</feature>
<dbReference type="InterPro" id="IPR050638">
    <property type="entry name" value="AA-Vitamin_Transporters"/>
</dbReference>
<dbReference type="Proteomes" id="UP000199514">
    <property type="component" value="Unassembled WGS sequence"/>
</dbReference>
<dbReference type="SUPFAM" id="SSF103481">
    <property type="entry name" value="Multidrug resistance efflux transporter EmrE"/>
    <property type="match status" value="2"/>
</dbReference>
<proteinExistence type="predicted"/>
<dbReference type="STRING" id="927664.SAMN05421780_11616"/>
<keyword evidence="4 6" id="KW-1133">Transmembrane helix</keyword>
<name>A0A1I1NKH2_9BACT</name>
<feature type="transmembrane region" description="Helical" evidence="6">
    <location>
        <begin position="272"/>
        <end position="290"/>
    </location>
</feature>
<feature type="domain" description="EamA" evidence="7">
    <location>
        <begin position="6"/>
        <end position="148"/>
    </location>
</feature>
<feature type="transmembrane region" description="Helical" evidence="6">
    <location>
        <begin position="36"/>
        <end position="54"/>
    </location>
</feature>
<evidence type="ECO:0000256" key="5">
    <source>
        <dbReference type="ARBA" id="ARBA00023136"/>
    </source>
</evidence>
<feature type="transmembrane region" description="Helical" evidence="6">
    <location>
        <begin position="221"/>
        <end position="239"/>
    </location>
</feature>
<evidence type="ECO:0000256" key="6">
    <source>
        <dbReference type="SAM" id="Phobius"/>
    </source>
</evidence>
<evidence type="ECO:0000313" key="8">
    <source>
        <dbReference type="EMBL" id="SFC98184.1"/>
    </source>
</evidence>
<evidence type="ECO:0000256" key="4">
    <source>
        <dbReference type="ARBA" id="ARBA00022989"/>
    </source>
</evidence>
<dbReference type="InterPro" id="IPR000620">
    <property type="entry name" value="EamA_dom"/>
</dbReference>
<feature type="transmembrane region" description="Helical" evidence="6">
    <location>
        <begin position="155"/>
        <end position="171"/>
    </location>
</feature>
<evidence type="ECO:0000256" key="2">
    <source>
        <dbReference type="ARBA" id="ARBA00022475"/>
    </source>
</evidence>
<dbReference type="Pfam" id="PF00892">
    <property type="entry name" value="EamA"/>
    <property type="match status" value="2"/>
</dbReference>
<dbReference type="GO" id="GO:0005886">
    <property type="term" value="C:plasma membrane"/>
    <property type="evidence" value="ECO:0007669"/>
    <property type="project" value="UniProtKB-SubCell"/>
</dbReference>
<gene>
    <name evidence="8" type="ORF">SAMN05421780_11616</name>
</gene>
<sequence length="307" mass="34244">MKINRYYLAAIAAFVIWGFIPFPLRAVSDYASSQIMFYRISFALLGTIILLLTLKRKALQSDWQKFRSESGLSRRKLLTVMTTASLLLSFNWLLFIYVVNKVSVQAGSFSYLICPILTSLLGYLVLSEKLLRNQWLAISLSAVSCSLVASGSFLGMVMSLLVATSYAFYLIAQRKFQGYDKIVLLGVQLSISFLVIAPWYWLTLPAGGAMLPDGHFLTQTLILGVIFTILPLFLNLFALKELSSGTVGILMYINPLINFTMAFLYFGEMASPQQVVAYVLIFLSIVVYNWHLVSAGRKSVAVAAEIK</sequence>
<reference evidence="8 9" key="1">
    <citation type="submission" date="2016-10" db="EMBL/GenBank/DDBJ databases">
        <authorList>
            <person name="de Groot N.N."/>
        </authorList>
    </citation>
    <scope>NUCLEOTIDE SEQUENCE [LARGE SCALE GENOMIC DNA]</scope>
    <source>
        <strain evidence="8 9">DSM 6793</strain>
    </source>
</reference>
<dbReference type="RefSeq" id="WP_091516668.1">
    <property type="nucleotide sequence ID" value="NZ_FOLE01000016.1"/>
</dbReference>
<evidence type="ECO:0000313" key="9">
    <source>
        <dbReference type="Proteomes" id="UP000199514"/>
    </source>
</evidence>
<dbReference type="PANTHER" id="PTHR32322:SF18">
    <property type="entry name" value="S-ADENOSYLMETHIONINE_S-ADENOSYLHOMOCYSTEINE TRANSPORTER"/>
    <property type="match status" value="1"/>
</dbReference>
<feature type="domain" description="EamA" evidence="7">
    <location>
        <begin position="154"/>
        <end position="289"/>
    </location>
</feature>
<feature type="transmembrane region" description="Helical" evidence="6">
    <location>
        <begin position="75"/>
        <end position="97"/>
    </location>
</feature>
<evidence type="ECO:0000259" key="7">
    <source>
        <dbReference type="Pfam" id="PF00892"/>
    </source>
</evidence>
<dbReference type="InterPro" id="IPR037185">
    <property type="entry name" value="EmrE-like"/>
</dbReference>